<proteinExistence type="predicted"/>
<gene>
    <name evidence="1" type="ORF">AFUS01_LOCUS26165</name>
</gene>
<dbReference type="AlphaFoldDB" id="A0A8J2PIS6"/>
<keyword evidence="2" id="KW-1185">Reference proteome</keyword>
<accession>A0A8J2PIS6</accession>
<evidence type="ECO:0000313" key="2">
    <source>
        <dbReference type="Proteomes" id="UP000708208"/>
    </source>
</evidence>
<dbReference type="EMBL" id="CAJVCH010345343">
    <property type="protein sequence ID" value="CAG7815489.1"/>
    <property type="molecule type" value="Genomic_DNA"/>
</dbReference>
<sequence>TIPVFIGNVTDGILASRIALHTQIDIRHQSPWKLVLGIGFCTEVRGHRFPN</sequence>
<name>A0A8J2PIS6_9HEXA</name>
<evidence type="ECO:0000313" key="1">
    <source>
        <dbReference type="EMBL" id="CAG7815489.1"/>
    </source>
</evidence>
<feature type="non-terminal residue" evidence="1">
    <location>
        <position position="1"/>
    </location>
</feature>
<reference evidence="1" key="1">
    <citation type="submission" date="2021-06" db="EMBL/GenBank/DDBJ databases">
        <authorList>
            <person name="Hodson N. C."/>
            <person name="Mongue J. A."/>
            <person name="Jaron S. K."/>
        </authorList>
    </citation>
    <scope>NUCLEOTIDE SEQUENCE</scope>
</reference>
<dbReference type="Proteomes" id="UP000708208">
    <property type="component" value="Unassembled WGS sequence"/>
</dbReference>
<organism evidence="1 2">
    <name type="scientific">Allacma fusca</name>
    <dbReference type="NCBI Taxonomy" id="39272"/>
    <lineage>
        <taxon>Eukaryota</taxon>
        <taxon>Metazoa</taxon>
        <taxon>Ecdysozoa</taxon>
        <taxon>Arthropoda</taxon>
        <taxon>Hexapoda</taxon>
        <taxon>Collembola</taxon>
        <taxon>Symphypleona</taxon>
        <taxon>Sminthuridae</taxon>
        <taxon>Allacma</taxon>
    </lineage>
</organism>
<comment type="caution">
    <text evidence="1">The sequence shown here is derived from an EMBL/GenBank/DDBJ whole genome shotgun (WGS) entry which is preliminary data.</text>
</comment>
<protein>
    <submittedName>
        <fullName evidence="1">Uncharacterized protein</fullName>
    </submittedName>
</protein>